<name>A0A9N9KXE2_9HELO</name>
<evidence type="ECO:0000313" key="3">
    <source>
        <dbReference type="Proteomes" id="UP000696280"/>
    </source>
</evidence>
<comment type="caution">
    <text evidence="2">The sequence shown here is derived from an EMBL/GenBank/DDBJ whole genome shotgun (WGS) entry which is preliminary data.</text>
</comment>
<evidence type="ECO:0000313" key="2">
    <source>
        <dbReference type="EMBL" id="CAG8955634.1"/>
    </source>
</evidence>
<proteinExistence type="predicted"/>
<dbReference type="Proteomes" id="UP000696280">
    <property type="component" value="Unassembled WGS sequence"/>
</dbReference>
<dbReference type="AlphaFoldDB" id="A0A9N9KXE2"/>
<dbReference type="EMBL" id="CAJVRL010000064">
    <property type="protein sequence ID" value="CAG8955634.1"/>
    <property type="molecule type" value="Genomic_DNA"/>
</dbReference>
<dbReference type="OrthoDB" id="4954273at2759"/>
<organism evidence="2 3">
    <name type="scientific">Hymenoscyphus fraxineus</name>
    <dbReference type="NCBI Taxonomy" id="746836"/>
    <lineage>
        <taxon>Eukaryota</taxon>
        <taxon>Fungi</taxon>
        <taxon>Dikarya</taxon>
        <taxon>Ascomycota</taxon>
        <taxon>Pezizomycotina</taxon>
        <taxon>Leotiomycetes</taxon>
        <taxon>Helotiales</taxon>
        <taxon>Helotiaceae</taxon>
        <taxon>Hymenoscyphus</taxon>
    </lineage>
</organism>
<evidence type="ECO:0000256" key="1">
    <source>
        <dbReference type="SAM" id="SignalP"/>
    </source>
</evidence>
<reference evidence="2" key="1">
    <citation type="submission" date="2021-07" db="EMBL/GenBank/DDBJ databases">
        <authorList>
            <person name="Durling M."/>
        </authorList>
    </citation>
    <scope>NUCLEOTIDE SEQUENCE</scope>
</reference>
<keyword evidence="3" id="KW-1185">Reference proteome</keyword>
<accession>A0A9N9KXE2</accession>
<feature type="signal peptide" evidence="1">
    <location>
        <begin position="1"/>
        <end position="17"/>
    </location>
</feature>
<protein>
    <submittedName>
        <fullName evidence="2">Uncharacterized protein</fullName>
    </submittedName>
</protein>
<sequence>MKFIIILAFSAMAAAQALKEPFNMDCNGGTEGDGGCEANGLATYCCVFKPQVGFDTKRPTTVTSRNRGGSDKCGPNNIGTIRCAPK</sequence>
<feature type="chain" id="PRO_5040342626" evidence="1">
    <location>
        <begin position="18"/>
        <end position="86"/>
    </location>
</feature>
<keyword evidence="1" id="KW-0732">Signal</keyword>
<gene>
    <name evidence="2" type="ORF">HYFRA_00009588</name>
</gene>